<dbReference type="Pfam" id="PF03118">
    <property type="entry name" value="RNA_pol_A_CTD"/>
    <property type="match status" value="1"/>
</dbReference>
<dbReference type="EC" id="2.7.7.6" evidence="2 11"/>
<dbReference type="Gene3D" id="2.170.120.12">
    <property type="entry name" value="DNA-directed RNA polymerase, insert domain"/>
    <property type="match status" value="1"/>
</dbReference>
<dbReference type="InterPro" id="IPR036643">
    <property type="entry name" value="RNApol_insert_sf"/>
</dbReference>
<keyword evidence="4 11" id="KW-0240">DNA-directed RNA polymerase</keyword>
<evidence type="ECO:0000313" key="14">
    <source>
        <dbReference type="Proteomes" id="UP001191004"/>
    </source>
</evidence>
<dbReference type="InterPro" id="IPR011262">
    <property type="entry name" value="DNA-dir_RNA_pol_insert"/>
</dbReference>
<comment type="subunit">
    <text evidence="11">Homodimer. The RNAP catalytic core consists of 2 alpha, 1 beta, 1 beta' and 1 omega subunit. When a sigma factor is associated with the core the holoenzyme is formed, which can initiate transcription.</text>
</comment>
<dbReference type="InterPro" id="IPR011260">
    <property type="entry name" value="RNAP_asu_C"/>
</dbReference>
<dbReference type="Pfam" id="PF01193">
    <property type="entry name" value="RNA_pol_L"/>
    <property type="match status" value="1"/>
</dbReference>
<dbReference type="NCBIfam" id="TIGR02027">
    <property type="entry name" value="rpoA"/>
    <property type="match status" value="1"/>
</dbReference>
<evidence type="ECO:0000256" key="9">
    <source>
        <dbReference type="ARBA" id="ARBA00033070"/>
    </source>
</evidence>
<dbReference type="Gene3D" id="1.10.150.20">
    <property type="entry name" value="5' to 3' exonuclease, C-terminal subdomain"/>
    <property type="match status" value="1"/>
</dbReference>
<proteinExistence type="inferred from homology"/>
<organism evidence="13 14">
    <name type="scientific">Candidatus Nanosyncoccus nanoralicus</name>
    <dbReference type="NCBI Taxonomy" id="2171996"/>
    <lineage>
        <taxon>Bacteria</taxon>
        <taxon>Candidatus Saccharimonadota</taxon>
        <taxon>Candidatus Nanosyncoccalia</taxon>
        <taxon>Candidatus Nanosyncoccales</taxon>
        <taxon>Candidatus Nanosyncoccaceae</taxon>
        <taxon>Candidatus Nanosyncoccus</taxon>
    </lineage>
</organism>
<keyword evidence="7 11" id="KW-0804">Transcription</keyword>
<name>A0ABY0FKB4_9BACT</name>
<keyword evidence="14" id="KW-1185">Reference proteome</keyword>
<comment type="function">
    <text evidence="11">DNA-dependent RNA polymerase catalyzes the transcription of DNA into RNA using the four ribonucleoside triphosphates as substrates.</text>
</comment>
<evidence type="ECO:0000256" key="2">
    <source>
        <dbReference type="ARBA" id="ARBA00012418"/>
    </source>
</evidence>
<reference evidence="13 14" key="1">
    <citation type="journal article" date="2018" name="bioRxiv">
        <title>Evidence of independent acquisition and adaption of ultra-small bacteria to human hosts across the highly diverse yet reduced genomes of the phylum Saccharibacteria.</title>
        <authorList>
            <person name="McLean J.S."/>
            <person name="Bor B."/>
            <person name="To T.T."/>
            <person name="Liu Q."/>
            <person name="Kearns K.A."/>
            <person name="Solden L.M."/>
            <person name="Wrighton K.C."/>
            <person name="He X."/>
            <person name="Shi W."/>
        </authorList>
    </citation>
    <scope>NUCLEOTIDE SEQUENCE [LARGE SCALE GENOMIC DNA]</scope>
    <source>
        <strain evidence="13 14">TM7_KMM_G3_1_HOT_351</strain>
    </source>
</reference>
<gene>
    <name evidence="11 13" type="primary">rpoA</name>
    <name evidence="13" type="ORF">G3KMM_00231</name>
</gene>
<keyword evidence="6 11" id="KW-0548">Nucleotidyltransferase</keyword>
<evidence type="ECO:0000256" key="10">
    <source>
        <dbReference type="ARBA" id="ARBA00048552"/>
    </source>
</evidence>
<dbReference type="HAMAP" id="MF_00059">
    <property type="entry name" value="RNApol_bact_RpoA"/>
    <property type="match status" value="1"/>
</dbReference>
<evidence type="ECO:0000256" key="5">
    <source>
        <dbReference type="ARBA" id="ARBA00022679"/>
    </source>
</evidence>
<evidence type="ECO:0000313" key="13">
    <source>
        <dbReference type="EMBL" id="RYC73774.1"/>
    </source>
</evidence>
<dbReference type="InterPro" id="IPR011263">
    <property type="entry name" value="DNA-dir_RNA_pol_RpoA/D/Rpb3"/>
</dbReference>
<comment type="domain">
    <text evidence="11">The N-terminal domain is essential for RNAP assembly and basal transcription, whereas the C-terminal domain is involved in interaction with transcriptional regulators and with upstream promoter elements.</text>
</comment>
<evidence type="ECO:0000256" key="4">
    <source>
        <dbReference type="ARBA" id="ARBA00022478"/>
    </source>
</evidence>
<keyword evidence="5 11" id="KW-0808">Transferase</keyword>
<comment type="catalytic activity">
    <reaction evidence="10 11">
        <text>RNA(n) + a ribonucleoside 5'-triphosphate = RNA(n+1) + diphosphate</text>
        <dbReference type="Rhea" id="RHEA:21248"/>
        <dbReference type="Rhea" id="RHEA-COMP:14527"/>
        <dbReference type="Rhea" id="RHEA-COMP:17342"/>
        <dbReference type="ChEBI" id="CHEBI:33019"/>
        <dbReference type="ChEBI" id="CHEBI:61557"/>
        <dbReference type="ChEBI" id="CHEBI:140395"/>
        <dbReference type="EC" id="2.7.7.6"/>
    </reaction>
</comment>
<evidence type="ECO:0000259" key="12">
    <source>
        <dbReference type="SMART" id="SM00662"/>
    </source>
</evidence>
<dbReference type="NCBIfam" id="NF003519">
    <property type="entry name" value="PRK05182.2-5"/>
    <property type="match status" value="1"/>
</dbReference>
<dbReference type="Pfam" id="PF01000">
    <property type="entry name" value="RNA_pol_A_bac"/>
    <property type="match status" value="1"/>
</dbReference>
<evidence type="ECO:0000256" key="8">
    <source>
        <dbReference type="ARBA" id="ARBA00032524"/>
    </source>
</evidence>
<dbReference type="GO" id="GO:0003899">
    <property type="term" value="F:DNA-directed RNA polymerase activity"/>
    <property type="evidence" value="ECO:0007669"/>
    <property type="project" value="UniProtKB-EC"/>
</dbReference>
<evidence type="ECO:0000256" key="7">
    <source>
        <dbReference type="ARBA" id="ARBA00023163"/>
    </source>
</evidence>
<dbReference type="InterPro" id="IPR011773">
    <property type="entry name" value="DNA-dir_RpoA"/>
</dbReference>
<accession>A0ABY0FKB4</accession>
<evidence type="ECO:0000256" key="3">
    <source>
        <dbReference type="ARBA" id="ARBA00015972"/>
    </source>
</evidence>
<protein>
    <recommendedName>
        <fullName evidence="3 11">DNA-directed RNA polymerase subunit alpha</fullName>
        <shortName evidence="11">RNAP subunit alpha</shortName>
        <ecNumber evidence="2 11">2.7.7.6</ecNumber>
    </recommendedName>
    <alternativeName>
        <fullName evidence="9 11">RNA polymerase subunit alpha</fullName>
    </alternativeName>
    <alternativeName>
        <fullName evidence="8 11">Transcriptase subunit alpha</fullName>
    </alternativeName>
</protein>
<dbReference type="SMART" id="SM00662">
    <property type="entry name" value="RPOLD"/>
    <property type="match status" value="1"/>
</dbReference>
<evidence type="ECO:0000256" key="11">
    <source>
        <dbReference type="HAMAP-Rule" id="MF_00059"/>
    </source>
</evidence>
<dbReference type="InterPro" id="IPR036603">
    <property type="entry name" value="RBP11-like"/>
</dbReference>
<dbReference type="SUPFAM" id="SSF55257">
    <property type="entry name" value="RBP11-like subunits of RNA polymerase"/>
    <property type="match status" value="1"/>
</dbReference>
<dbReference type="SUPFAM" id="SSF47789">
    <property type="entry name" value="C-terminal domain of RNA polymerase alpha subunit"/>
    <property type="match status" value="1"/>
</dbReference>
<evidence type="ECO:0000256" key="1">
    <source>
        <dbReference type="ARBA" id="ARBA00007123"/>
    </source>
</evidence>
<dbReference type="EMBL" id="PRLL01000004">
    <property type="protein sequence ID" value="RYC73774.1"/>
    <property type="molecule type" value="Genomic_DNA"/>
</dbReference>
<dbReference type="CDD" id="cd06928">
    <property type="entry name" value="RNAP_alpha_NTD"/>
    <property type="match status" value="1"/>
</dbReference>
<dbReference type="SUPFAM" id="SSF56553">
    <property type="entry name" value="Insert subdomain of RNA polymerase alpha subunit"/>
    <property type="match status" value="1"/>
</dbReference>
<sequence>MTTKVIHEANLAEVNELSASSASFVIKPLYHGYGHTLGNSLRRVLLSSIKGAAITSFSIEGTTHEFTAIEGVREDVIDIMLNLKNIRFKCHTDAPVELTLEIKGSDQTEKDGDARVVAGDIKLTGDVEIANPNQVICHIDDPNYTLKMHFIVESGRGYLPIEAASEERIHSDMIALDAVFTPVLRVRFDVDKTRVGQDTNLDQLTLTIETDGTITPREAFEEAAAILLNQYKAFAGSTVVESAPAPGSKEEAEDAGLMLPIEELGLSARTANALVNNEIRTIRDLVVLSDTDLKELKGFGQKALDEVKQKLTELNI</sequence>
<comment type="caution">
    <text evidence="13">The sequence shown here is derived from an EMBL/GenBank/DDBJ whole genome shotgun (WGS) entry which is preliminary data.</text>
</comment>
<dbReference type="GO" id="GO:0000428">
    <property type="term" value="C:DNA-directed RNA polymerase complex"/>
    <property type="evidence" value="ECO:0007669"/>
    <property type="project" value="UniProtKB-KW"/>
</dbReference>
<feature type="region of interest" description="Alpha C-terminal domain (alpha-CTD)" evidence="11">
    <location>
        <begin position="254"/>
        <end position="316"/>
    </location>
</feature>
<reference evidence="13 14" key="2">
    <citation type="journal article" date="2020" name="Cell Rep.">
        <title>Acquisition and Adaptation of Ultra-small Parasitic Reduced Genome Bacteria to Mammalian Hosts.</title>
        <authorList>
            <person name="McLean J.S."/>
            <person name="Bor B."/>
            <person name="Kerns K.A."/>
            <person name="Liu Q."/>
            <person name="To T.T."/>
            <person name="Solden L."/>
            <person name="Hendrickson E.L."/>
            <person name="Wrighton K."/>
            <person name="Shi W."/>
            <person name="He X."/>
        </authorList>
    </citation>
    <scope>NUCLEOTIDE SEQUENCE [LARGE SCALE GENOMIC DNA]</scope>
    <source>
        <strain evidence="13 14">TM7_KMM_G3_1_HOT_351</strain>
    </source>
</reference>
<dbReference type="Gene3D" id="3.30.1360.10">
    <property type="entry name" value="RNA polymerase, RBP11-like subunit"/>
    <property type="match status" value="1"/>
</dbReference>
<evidence type="ECO:0000256" key="6">
    <source>
        <dbReference type="ARBA" id="ARBA00022695"/>
    </source>
</evidence>
<dbReference type="RefSeq" id="WP_129604389.1">
    <property type="nucleotide sequence ID" value="NZ_PRLL01000004.1"/>
</dbReference>
<dbReference type="Proteomes" id="UP001191004">
    <property type="component" value="Unassembled WGS sequence"/>
</dbReference>
<feature type="region of interest" description="Alpha N-terminal domain (alpha-NTD)" evidence="11">
    <location>
        <begin position="1"/>
        <end position="241"/>
    </location>
</feature>
<comment type="similarity">
    <text evidence="1 11">Belongs to the RNA polymerase alpha chain family.</text>
</comment>
<feature type="domain" description="DNA-directed RNA polymerase RpoA/D/Rpb3-type" evidence="12">
    <location>
        <begin position="21"/>
        <end position="237"/>
    </location>
</feature>